<dbReference type="InterPro" id="IPR043502">
    <property type="entry name" value="DNA/RNA_pol_sf"/>
</dbReference>
<evidence type="ECO:0000313" key="11">
    <source>
        <dbReference type="EMBL" id="KAL0198943.1"/>
    </source>
</evidence>
<dbReference type="GO" id="GO:0006259">
    <property type="term" value="P:DNA metabolic process"/>
    <property type="evidence" value="ECO:0007669"/>
    <property type="project" value="UniProtKB-ARBA"/>
</dbReference>
<dbReference type="InterPro" id="IPR001878">
    <property type="entry name" value="Znf_CCHC"/>
</dbReference>
<organism evidence="11 12">
    <name type="scientific">Cirrhinus mrigala</name>
    <name type="common">Mrigala</name>
    <dbReference type="NCBI Taxonomy" id="683832"/>
    <lineage>
        <taxon>Eukaryota</taxon>
        <taxon>Metazoa</taxon>
        <taxon>Chordata</taxon>
        <taxon>Craniata</taxon>
        <taxon>Vertebrata</taxon>
        <taxon>Euteleostomi</taxon>
        <taxon>Actinopterygii</taxon>
        <taxon>Neopterygii</taxon>
        <taxon>Teleostei</taxon>
        <taxon>Ostariophysi</taxon>
        <taxon>Cypriniformes</taxon>
        <taxon>Cyprinidae</taxon>
        <taxon>Labeoninae</taxon>
        <taxon>Labeonini</taxon>
        <taxon>Cirrhinus</taxon>
    </lineage>
</organism>
<dbReference type="Pfam" id="PF17919">
    <property type="entry name" value="RT_RNaseH_2"/>
    <property type="match status" value="1"/>
</dbReference>
<keyword evidence="5" id="KW-0238">DNA-binding</keyword>
<dbReference type="InterPro" id="IPR036397">
    <property type="entry name" value="RNaseH_sf"/>
</dbReference>
<dbReference type="SUPFAM" id="SSF56672">
    <property type="entry name" value="DNA/RNA polymerases"/>
    <property type="match status" value="1"/>
</dbReference>
<feature type="compositionally biased region" description="Basic and acidic residues" evidence="7">
    <location>
        <begin position="1806"/>
        <end position="1817"/>
    </location>
</feature>
<dbReference type="PANTHER" id="PTHR37984:SF15">
    <property type="entry name" value="INTEGRASE CATALYTIC DOMAIN-CONTAINING PROTEIN"/>
    <property type="match status" value="1"/>
</dbReference>
<evidence type="ECO:0000256" key="3">
    <source>
        <dbReference type="ARBA" id="ARBA00022670"/>
    </source>
</evidence>
<dbReference type="SMART" id="SM00343">
    <property type="entry name" value="ZnF_C2HC"/>
    <property type="match status" value="1"/>
</dbReference>
<dbReference type="PROSITE" id="PS50158">
    <property type="entry name" value="ZF_CCHC"/>
    <property type="match status" value="1"/>
</dbReference>
<feature type="region of interest" description="Disordered" evidence="7">
    <location>
        <begin position="1656"/>
        <end position="1684"/>
    </location>
</feature>
<dbReference type="Gene3D" id="3.30.70.270">
    <property type="match status" value="2"/>
</dbReference>
<dbReference type="Proteomes" id="UP001529510">
    <property type="component" value="Unassembled WGS sequence"/>
</dbReference>
<feature type="region of interest" description="Disordered" evidence="7">
    <location>
        <begin position="1799"/>
        <end position="1882"/>
    </location>
</feature>
<dbReference type="EMBL" id="JAMKFB020000003">
    <property type="protein sequence ID" value="KAL0198943.1"/>
    <property type="molecule type" value="Genomic_DNA"/>
</dbReference>
<reference evidence="11 12" key="1">
    <citation type="submission" date="2024-05" db="EMBL/GenBank/DDBJ databases">
        <title>Genome sequencing and assembly of Indian major carp, Cirrhinus mrigala (Hamilton, 1822).</title>
        <authorList>
            <person name="Mohindra V."/>
            <person name="Chowdhury L.M."/>
            <person name="Lal K."/>
            <person name="Jena J.K."/>
        </authorList>
    </citation>
    <scope>NUCLEOTIDE SEQUENCE [LARGE SCALE GENOMIC DNA]</scope>
    <source>
        <strain evidence="11">CM1030</strain>
        <tissue evidence="11">Blood</tissue>
    </source>
</reference>
<dbReference type="EC" id="3.1.26.4" evidence="2"/>
<dbReference type="InterPro" id="IPR000477">
    <property type="entry name" value="RT_dom"/>
</dbReference>
<keyword evidence="4" id="KW-0064">Aspartyl protease</keyword>
<evidence type="ECO:0000259" key="8">
    <source>
        <dbReference type="PROSITE" id="PS50158"/>
    </source>
</evidence>
<feature type="region of interest" description="Disordered" evidence="7">
    <location>
        <begin position="1702"/>
        <end position="1765"/>
    </location>
</feature>
<feature type="compositionally biased region" description="Polar residues" evidence="7">
    <location>
        <begin position="1725"/>
        <end position="1736"/>
    </location>
</feature>
<evidence type="ECO:0000256" key="1">
    <source>
        <dbReference type="ARBA" id="ARBA00010879"/>
    </source>
</evidence>
<keyword evidence="12" id="KW-1185">Reference proteome</keyword>
<feature type="domain" description="Reverse transcriptase" evidence="9">
    <location>
        <begin position="757"/>
        <end position="936"/>
    </location>
</feature>
<gene>
    <name evidence="11" type="ORF">M9458_007483</name>
</gene>
<evidence type="ECO:0000256" key="2">
    <source>
        <dbReference type="ARBA" id="ARBA00012180"/>
    </source>
</evidence>
<dbReference type="FunFam" id="3.30.420.10:FF:000032">
    <property type="entry name" value="Retrovirus-related Pol polyprotein from transposon 297-like Protein"/>
    <property type="match status" value="1"/>
</dbReference>
<dbReference type="Pfam" id="PF00078">
    <property type="entry name" value="RVT_1"/>
    <property type="match status" value="1"/>
</dbReference>
<feature type="domain" description="CCHC-type" evidence="8">
    <location>
        <begin position="350"/>
        <end position="365"/>
    </location>
</feature>
<keyword evidence="6" id="KW-0479">Metal-binding</keyword>
<dbReference type="Gene3D" id="3.10.20.370">
    <property type="match status" value="1"/>
</dbReference>
<evidence type="ECO:0000259" key="9">
    <source>
        <dbReference type="PROSITE" id="PS50878"/>
    </source>
</evidence>
<dbReference type="SUPFAM" id="SSF53098">
    <property type="entry name" value="Ribonuclease H-like"/>
    <property type="match status" value="1"/>
</dbReference>
<dbReference type="PROSITE" id="PS50878">
    <property type="entry name" value="RT_POL"/>
    <property type="match status" value="1"/>
</dbReference>
<evidence type="ECO:0000259" key="10">
    <source>
        <dbReference type="PROSITE" id="PS50994"/>
    </source>
</evidence>
<dbReference type="FunFam" id="3.10.20.370:FF:000001">
    <property type="entry name" value="Retrovirus-related Pol polyprotein from transposon 17.6-like protein"/>
    <property type="match status" value="1"/>
</dbReference>
<dbReference type="Gene3D" id="3.30.420.10">
    <property type="entry name" value="Ribonuclease H-like superfamily/Ribonuclease H"/>
    <property type="match status" value="1"/>
</dbReference>
<keyword evidence="6" id="KW-0863">Zinc-finger</keyword>
<dbReference type="GO" id="GO:0008270">
    <property type="term" value="F:zinc ion binding"/>
    <property type="evidence" value="ECO:0007669"/>
    <property type="project" value="UniProtKB-KW"/>
</dbReference>
<dbReference type="GO" id="GO:0004190">
    <property type="term" value="F:aspartic-type endopeptidase activity"/>
    <property type="evidence" value="ECO:0007669"/>
    <property type="project" value="UniProtKB-KW"/>
</dbReference>
<dbReference type="InterPro" id="IPR050951">
    <property type="entry name" value="Retrovirus_Pol_polyprotein"/>
</dbReference>
<feature type="domain" description="Integrase catalytic" evidence="10">
    <location>
        <begin position="1366"/>
        <end position="1523"/>
    </location>
</feature>
<protein>
    <recommendedName>
        <fullName evidence="2">ribonuclease H</fullName>
        <ecNumber evidence="2">3.1.26.4</ecNumber>
    </recommendedName>
</protein>
<accession>A0ABD0RKR6</accession>
<dbReference type="PROSITE" id="PS50994">
    <property type="entry name" value="INTEGRASE"/>
    <property type="match status" value="1"/>
</dbReference>
<dbReference type="InterPro" id="IPR001584">
    <property type="entry name" value="Integrase_cat-core"/>
</dbReference>
<dbReference type="CDD" id="cd01647">
    <property type="entry name" value="RT_LTR"/>
    <property type="match status" value="1"/>
</dbReference>
<dbReference type="InterPro" id="IPR036875">
    <property type="entry name" value="Znf_CCHC_sf"/>
</dbReference>
<dbReference type="SUPFAM" id="SSF57756">
    <property type="entry name" value="Retrovirus zinc finger-like domains"/>
    <property type="match status" value="1"/>
</dbReference>
<proteinExistence type="inferred from homology"/>
<keyword evidence="6" id="KW-0862">Zinc</keyword>
<dbReference type="GO" id="GO:0006508">
    <property type="term" value="P:proteolysis"/>
    <property type="evidence" value="ECO:0007669"/>
    <property type="project" value="UniProtKB-KW"/>
</dbReference>
<dbReference type="InterPro" id="IPR043128">
    <property type="entry name" value="Rev_trsase/Diguanyl_cyclase"/>
</dbReference>
<comment type="caution">
    <text evidence="11">The sequence shown here is derived from an EMBL/GenBank/DDBJ whole genome shotgun (WGS) entry which is preliminary data.</text>
</comment>
<sequence>MQHMTEGSSPTRVETTGLSPFAQGEPQLHPSFPDITPSSKVAIDPVTHTNATRAPSLSLSDVNPPDVQKVVVEHIVRGQDSVHRMQTQVRLRTFSSKTPTPNHETDYDTWRTHIELLQNDLKRSLKTCSHRQLIVKGLQPESPPAAYLQLLDSAFGTVEDGEELFAQFLNTLQDSGEKPSTYLYPTKRGGVAHEEVDKHLLKQFCRGCWDNTLLSTLQLEQKKSSPPRFSDLLVMIRSEEDRQQAKSNRMKKHIGITKQKAHVQFHGAYVSETEEKNVSSIGDIEDLRKQVASLQSQLTTFMSQKKTEGATGKGSAGKHQSKTSKPDDTDTGMLRQIKKKQTYKPKPWYCFNCGEDGHIAPSCTDPANSRLVAEKKRQLEEKQHHQQRPSDINDEEKTPVKKDKINRPAHKIKAQACSSLQHSKQDSPFRLPNQLTGVKSTAQVAVSGEEVNCLLDSGSQVTTRPESFYKQHLSEQTIKPLHDLLEVEGANGQLVPYFGYIEMTITFPKDFIGTPIDINTLALVVPDTSQSLMLIGTNTLDVLFDIYSEADTTNRQPLPHGYKVVFKVIELRRKQASNNHQGVVKMQGKMPQVIPARETVVVEGVALVSGFQDEKSIVVEYPSSSPLPGGLLVKAGLVDFPQLRPHKLPVVISNESDHDIVIPAKRIIAEICAHQTILLKEYSVTDQSQNSQNSSETQSSQEPTLNFNFGDSPVPLEWTDQVRHHIKLSDETPFKLGARPIHPQDIEAVRRHIKELLDAGVIRESESPFASPIVAVRKKNGQVRLCIDYRRLNLQTIKDAYNLPKLEDTFSALSGSQWFSVLDLKSGYYQIEVEEADKAKTAFVCPLGFWEFNRMPQGVTNAPSTFQRLMERCIGDMHLKDALVFLDDVIVFSRTLEEHEERLLRVLTHLKEFGLKLSPEKCVFFQTSVHYLGHVVSRDGVRTDPEKISALRTWPVPQTLRELKSFLGFAGYYRSPSTAYPPAIHLSTRNQKRNRQTQDTNQYHDPKEPFGGRWMPDCQQAFEAVIQSLTTAPVLAFADPQRPYILHTDASTTGPGAMLYQEQEGQLRVIGYASRGLSRSESRYPAHKLEFLALKWSVTEKFSDYLYGNHFTVVTDSNPLTYILTSAKLDATSYRWLAALSTFSFKLLYRPGRQNGDADGLSRRPHGMLADDLKSQKERERIQQFTQDHLRVVKAICERQFIYSVCPDDEREGGTDCVALVETLTMSPSAVPDSYGQEEQFGSLPTVPHLSEAEIAAKQRADQCIKHVISQIEHGDTPPPTLHNQLPDLPLLLRELNRFELHNDILFRRRQVGSQTTYQLVLPAELRNTVLTSLHDHMGHMGGQVLLAKDGQGCGKERTCGRCVRRKARPEKAAPLVNIRTTRPLELLSMDYLGIKDILVITDHFTKFAVAIPTPNQKARTNFMVHYGIPEKLHSDQGPDFESHTIKELCQVAGIHKVRTTPYHPRGNPVERFNRTLLDMLGTLQNQDKSCWCDHVRPLVHVYNCTRNEVTGYTPYELMFGRQPRLPVDIAFKLPTPEGQHSSHSEYVQRLKSRLKENYKIAMGKAAKIAHKNKVRYDRHVTVSDLEPGDRVLVRNVRIRGKHKISDKWEPTVHVVVRRAGTLPVYTVRPETGDGPLRTLHRDLLLPCGYLPVEENTEPVQKSVPRRPGTRATPAVKEENSSEEEDDALISLWLSSPVPVVSESPVHPDLSMTDVPDTQHAEPPSSCSVEGPVQSQNDNPPNFDNPPEHDTQPDFDNLPDMFQSIPDSPLMIELTSHQSDTEYVLTDKDTPAEQANESTLIQNHSPADDHSDARREQLAVPSAISDTDEENDGLKRAEPEDGEEEASEMDGKDETMNTEENTDTNDPVRKSERIRQPPRRLDYTELGSPLITAVKSFFQGLSTALAGDMSEEPVQSPTPSLRIIVI</sequence>
<feature type="compositionally biased region" description="Polar residues" evidence="7">
    <location>
        <begin position="1"/>
        <end position="18"/>
    </location>
</feature>
<feature type="region of interest" description="Disordered" evidence="7">
    <location>
        <begin position="302"/>
        <end position="338"/>
    </location>
</feature>
<dbReference type="Gene3D" id="3.10.10.10">
    <property type="entry name" value="HIV Type 1 Reverse Transcriptase, subunit A, domain 1"/>
    <property type="match status" value="1"/>
</dbReference>
<evidence type="ECO:0000256" key="7">
    <source>
        <dbReference type="SAM" id="MobiDB-lite"/>
    </source>
</evidence>
<dbReference type="GO" id="GO:0003677">
    <property type="term" value="F:DNA binding"/>
    <property type="evidence" value="ECO:0007669"/>
    <property type="project" value="UniProtKB-KW"/>
</dbReference>
<keyword evidence="3" id="KW-0645">Protease</keyword>
<dbReference type="PANTHER" id="PTHR37984">
    <property type="entry name" value="PROTEIN CBG26694"/>
    <property type="match status" value="1"/>
</dbReference>
<evidence type="ECO:0000256" key="6">
    <source>
        <dbReference type="PROSITE-ProRule" id="PRU00047"/>
    </source>
</evidence>
<comment type="similarity">
    <text evidence="1">Belongs to the beta type-B retroviral polymerase family. HERV class-II K(HML-2) pol subfamily.</text>
</comment>
<feature type="region of interest" description="Disordered" evidence="7">
    <location>
        <begin position="1"/>
        <end position="37"/>
    </location>
</feature>
<keyword evidence="4" id="KW-0378">Hydrolase</keyword>
<dbReference type="InterPro" id="IPR041577">
    <property type="entry name" value="RT_RNaseH_2"/>
</dbReference>
<evidence type="ECO:0000256" key="5">
    <source>
        <dbReference type="ARBA" id="ARBA00023125"/>
    </source>
</evidence>
<dbReference type="InterPro" id="IPR012337">
    <property type="entry name" value="RNaseH-like_sf"/>
</dbReference>
<name>A0ABD0RKR6_CIRMR</name>
<dbReference type="GO" id="GO:0004523">
    <property type="term" value="F:RNA-DNA hybrid ribonuclease activity"/>
    <property type="evidence" value="ECO:0007669"/>
    <property type="project" value="UniProtKB-EC"/>
</dbReference>
<evidence type="ECO:0000313" key="12">
    <source>
        <dbReference type="Proteomes" id="UP001529510"/>
    </source>
</evidence>
<dbReference type="CDD" id="cd09274">
    <property type="entry name" value="RNase_HI_RT_Ty3"/>
    <property type="match status" value="1"/>
</dbReference>
<feature type="region of interest" description="Disordered" evidence="7">
    <location>
        <begin position="377"/>
        <end position="400"/>
    </location>
</feature>
<evidence type="ECO:0000256" key="4">
    <source>
        <dbReference type="ARBA" id="ARBA00022750"/>
    </source>
</evidence>
<feature type="compositionally biased region" description="Basic and acidic residues" evidence="7">
    <location>
        <begin position="1866"/>
        <end position="1882"/>
    </location>
</feature>